<dbReference type="GO" id="GO:0006826">
    <property type="term" value="P:iron ion transport"/>
    <property type="evidence" value="ECO:0007669"/>
    <property type="project" value="InterPro"/>
</dbReference>
<dbReference type="RefSeq" id="WP_130541845.1">
    <property type="nucleotide sequence ID" value="NZ_CP042431.1"/>
</dbReference>
<gene>
    <name evidence="2" type="ORF">EV199_3230</name>
</gene>
<dbReference type="InterPro" id="IPR007845">
    <property type="entry name" value="HemS/ChuX_dom"/>
</dbReference>
<dbReference type="Proteomes" id="UP000293874">
    <property type="component" value="Unassembled WGS sequence"/>
</dbReference>
<evidence type="ECO:0000313" key="3">
    <source>
        <dbReference type="Proteomes" id="UP000293874"/>
    </source>
</evidence>
<feature type="domain" description="Haemin-degrading HemS/ChuX" evidence="1">
    <location>
        <begin position="213"/>
        <end position="343"/>
    </location>
</feature>
<keyword evidence="3" id="KW-1185">Reference proteome</keyword>
<reference evidence="2 3" key="1">
    <citation type="submission" date="2019-02" db="EMBL/GenBank/DDBJ databases">
        <title>Genomic Encyclopedia of Type Strains, Phase IV (KMG-IV): sequencing the most valuable type-strain genomes for metagenomic binning, comparative biology and taxonomic classification.</title>
        <authorList>
            <person name="Goeker M."/>
        </authorList>
    </citation>
    <scope>NUCLEOTIDE SEQUENCE [LARGE SCALE GENOMIC DNA]</scope>
    <source>
        <strain evidence="2 3">DSM 18116</strain>
    </source>
</reference>
<comment type="caution">
    <text evidence="2">The sequence shown here is derived from an EMBL/GenBank/DDBJ whole genome shotgun (WGS) entry which is preliminary data.</text>
</comment>
<dbReference type="Pfam" id="PF05171">
    <property type="entry name" value="HemS"/>
    <property type="match status" value="2"/>
</dbReference>
<dbReference type="EMBL" id="SGXA01000002">
    <property type="protein sequence ID" value="RZS71327.1"/>
    <property type="molecule type" value="Genomic_DNA"/>
</dbReference>
<evidence type="ECO:0000259" key="1">
    <source>
        <dbReference type="Pfam" id="PF05171"/>
    </source>
</evidence>
<dbReference type="AlphaFoldDB" id="A0A4Q7MRV1"/>
<dbReference type="Gene3D" id="3.40.1570.10">
    <property type="entry name" value="HemS/ChuS/ChuX like domains"/>
    <property type="match status" value="2"/>
</dbReference>
<accession>A0A4Q7MRV1</accession>
<dbReference type="CDD" id="cd16831">
    <property type="entry name" value="HemS-like_C"/>
    <property type="match status" value="1"/>
</dbReference>
<feature type="domain" description="Haemin-degrading HemS/ChuX" evidence="1">
    <location>
        <begin position="35"/>
        <end position="162"/>
    </location>
</feature>
<dbReference type="CDD" id="cd16830">
    <property type="entry name" value="HemS-like_N"/>
    <property type="match status" value="1"/>
</dbReference>
<proteinExistence type="predicted"/>
<sequence length="345" mass="38652">MDTTITLPLKDQWIALHKEQPRVRIRDGAKQLGSTEAGVLAAFAGSRVIRLDGSRLRDLWKRMPELGFVMALTRNESCVHERKGIFEEITLHGPNMGVVVGADIDLRMFFQPWTHGFAVFEDAEAGFKQSFQIFDAQGTAIIKVFLTDQSNQEAYTNIVREFEANIQSTELIPLPAPVPHQHADGGVDATAFRQAWSELKDTHDFFPMLKKFNVSRVHALRIAGDFARKLSNDTVKQLLEHAAATDLEIMVFVGNHGNIQIHTGPVKKILEIPNWINVMDPLFNLHLRLDHIDSVWMVKKPTEDGPVHSVEVFDASGELIVQFFGKRKPGSPELSAWSAFAAGLQ</sequence>
<dbReference type="SUPFAM" id="SSF144064">
    <property type="entry name" value="Heme iron utilization protein-like"/>
    <property type="match status" value="1"/>
</dbReference>
<protein>
    <submittedName>
        <fullName evidence="2">Putative hemin transport protein</fullName>
    </submittedName>
</protein>
<dbReference type="OrthoDB" id="316630at2"/>
<name>A0A4Q7MRV1_9BACT</name>
<dbReference type="InterPro" id="IPR053733">
    <property type="entry name" value="Heme_Transport_Util_sf"/>
</dbReference>
<organism evidence="2 3">
    <name type="scientific">Pseudobacter ginsenosidimutans</name>
    <dbReference type="NCBI Taxonomy" id="661488"/>
    <lineage>
        <taxon>Bacteria</taxon>
        <taxon>Pseudomonadati</taxon>
        <taxon>Bacteroidota</taxon>
        <taxon>Chitinophagia</taxon>
        <taxon>Chitinophagales</taxon>
        <taxon>Chitinophagaceae</taxon>
        <taxon>Pseudobacter</taxon>
    </lineage>
</organism>
<evidence type="ECO:0000313" key="2">
    <source>
        <dbReference type="EMBL" id="RZS71327.1"/>
    </source>
</evidence>